<dbReference type="EMBL" id="QLMJ01000001">
    <property type="protein sequence ID" value="RAK43113.1"/>
    <property type="molecule type" value="Genomic_DNA"/>
</dbReference>
<protein>
    <submittedName>
        <fullName evidence="1">Uncharacterized protein</fullName>
    </submittedName>
</protein>
<dbReference type="Gene3D" id="3.20.20.80">
    <property type="entry name" value="Glycosidases"/>
    <property type="match status" value="1"/>
</dbReference>
<dbReference type="AlphaFoldDB" id="A0A327ZKC4"/>
<comment type="caution">
    <text evidence="1">The sequence shown here is derived from an EMBL/GenBank/DDBJ whole genome shotgun (WGS) entry which is preliminary data.</text>
</comment>
<dbReference type="OrthoDB" id="99456at2"/>
<name>A0A327ZKC4_9ACTN</name>
<dbReference type="Proteomes" id="UP000249341">
    <property type="component" value="Unassembled WGS sequence"/>
</dbReference>
<proteinExistence type="predicted"/>
<keyword evidence="2" id="KW-1185">Reference proteome</keyword>
<reference evidence="1 2" key="1">
    <citation type="submission" date="2018-06" db="EMBL/GenBank/DDBJ databases">
        <title>Genomic Encyclopedia of Type Strains, Phase III (KMG-III): the genomes of soil and plant-associated and newly described type strains.</title>
        <authorList>
            <person name="Whitman W."/>
        </authorList>
    </citation>
    <scope>NUCLEOTIDE SEQUENCE [LARGE SCALE GENOMIC DNA]</scope>
    <source>
        <strain evidence="1 2">CGMCC 4.7090</strain>
    </source>
</reference>
<accession>A0A327ZKC4</accession>
<gene>
    <name evidence="1" type="ORF">B0I29_101243</name>
</gene>
<sequence length="97" mass="10331">MRRSARQAADDITAIWGDAVDISVTPMIGVNDSGAVTTLADAESLLTHAKTEGYESVRFWSADRDTGDCPDGTLSSTCSGIAQDDHAFAKLFTTFND</sequence>
<organism evidence="1 2">
    <name type="scientific">Actinoplanes lutulentus</name>
    <dbReference type="NCBI Taxonomy" id="1287878"/>
    <lineage>
        <taxon>Bacteria</taxon>
        <taxon>Bacillati</taxon>
        <taxon>Actinomycetota</taxon>
        <taxon>Actinomycetes</taxon>
        <taxon>Micromonosporales</taxon>
        <taxon>Micromonosporaceae</taxon>
        <taxon>Actinoplanes</taxon>
    </lineage>
</organism>
<evidence type="ECO:0000313" key="2">
    <source>
        <dbReference type="Proteomes" id="UP000249341"/>
    </source>
</evidence>
<dbReference type="RefSeq" id="WP_111646919.1">
    <property type="nucleotide sequence ID" value="NZ_JACHWI010000001.1"/>
</dbReference>
<evidence type="ECO:0000313" key="1">
    <source>
        <dbReference type="EMBL" id="RAK43113.1"/>
    </source>
</evidence>